<evidence type="ECO:0000256" key="7">
    <source>
        <dbReference type="ARBA" id="ARBA00022840"/>
    </source>
</evidence>
<name>A0A9C7PXM2_9RHOD</name>
<comment type="similarity">
    <text evidence="3">Belongs to the SMC family. SMC6 subfamily.</text>
</comment>
<dbReference type="InterPro" id="IPR038729">
    <property type="entry name" value="Rad50/SbcC_AAA"/>
</dbReference>
<evidence type="ECO:0000256" key="1">
    <source>
        <dbReference type="ARBA" id="ARBA00004123"/>
    </source>
</evidence>
<comment type="subcellular location">
    <subcellularLocation>
        <location evidence="2">Chromosome</location>
    </subcellularLocation>
    <subcellularLocation>
        <location evidence="1">Nucleus</location>
    </subcellularLocation>
</comment>
<keyword evidence="9" id="KW-0233">DNA recombination</keyword>
<dbReference type="GO" id="GO:0016887">
    <property type="term" value="F:ATP hydrolysis activity"/>
    <property type="evidence" value="ECO:0007669"/>
    <property type="project" value="InterPro"/>
</dbReference>
<evidence type="ECO:0000256" key="8">
    <source>
        <dbReference type="ARBA" id="ARBA00023054"/>
    </source>
</evidence>
<evidence type="ECO:0000256" key="12">
    <source>
        <dbReference type="SAM" id="Coils"/>
    </source>
</evidence>
<dbReference type="AlphaFoldDB" id="A0A9C7PXM2"/>
<evidence type="ECO:0000256" key="2">
    <source>
        <dbReference type="ARBA" id="ARBA00004286"/>
    </source>
</evidence>
<dbReference type="GO" id="GO:0035861">
    <property type="term" value="C:site of double-strand break"/>
    <property type="evidence" value="ECO:0007669"/>
    <property type="project" value="TreeGrafter"/>
</dbReference>
<evidence type="ECO:0000313" key="16">
    <source>
        <dbReference type="Proteomes" id="UP001061958"/>
    </source>
</evidence>
<dbReference type="Gene3D" id="3.40.50.300">
    <property type="entry name" value="P-loop containing nucleotide triphosphate hydrolases"/>
    <property type="match status" value="2"/>
</dbReference>
<dbReference type="PANTHER" id="PTHR19306">
    <property type="entry name" value="STRUCTURAL MAINTENANCE OF CHROMOSOMES 5,6 SMC5, SMC6"/>
    <property type="match status" value="1"/>
</dbReference>
<dbReference type="PANTHER" id="PTHR19306:SF6">
    <property type="entry name" value="STRUCTURAL MAINTENANCE OF CHROMOSOMES PROTEIN 6"/>
    <property type="match status" value="1"/>
</dbReference>
<sequence length="1156" mass="135059">MTRKRPNGIEIGSVIHPTSTENPKKRKKKTENGVSSVGNYELSVENLTQNGSSTSDDRVAHTVPRDSVEDRTYDTWNDTETFEDLNKELTERNQGRASAGIIEKVFLMNFMCHRSFEVILGPNVNILQGPNGSGKSAVIAAIQVALGSKALSTERGHSLSDLVLQGADYALIRLRIKNKSPWHQQQVYDNRYRPELFKDAIIIQRKIFRSGSSEWSLFDSENKKVESLNVRQEVEKIIRHFNIHVENPATIVPQQKWKELLQLKKGEDLYGFFLEATGLQNYERNLIESESKRAQSEVSIQQKLEMVPSLERKVEFLEQERGAIQNLEQFKLDLNDLEKEYAWRLVSQVEEHIYNMKQERDRKEKDMEAKEDEMKELDIQINSLKEKVQQKELLINEVFEEMERIREQRNTIDAAQSQKQTSKDKYEAELDALKVALQKMKDSINELNERRRQLNEYNSSELQKTVSIDNEINCLVRERDSLNEDYESTCKSIERKTENLKELEDELEKMNHFIQNLQHEASKAQEAIAKWQRASRGNICERFGVDETFKQNIDRFVAAGKFHQPPIGPIGSYIKVKNVKWARAIQECIGRNTLGKFIVSDHYDRRLLASLGGNVSVVVMNFNHDRYSLRNSELHCYRTMIDELLVTNPLVYNTLLDLCELDMNLLFDTLHECNVVAQQKLPNVKGCWTVEGKRVFMRNGGLFHRGYLSNDPILLTEDFEQAEKDATTKYSNLKKQMQSNIARAKEIQKTQRTYRDDIDRATERRRHTLEQKRNVESKIAEKQQEREDLETMKDNDTLAERLANLMAEKEEKEQKVFEIKDMLNQVNEDLETLVEQKEKLKNEVATLTTKYDSIYKFIQEKKEECELLYKHKSKLQREVEQHHSQMNKITSEIETLEDELQTKRNEAYEKYGSPLRKWKHSSLEAVENAITNLTEQINVMNERSPGRTVVQIVQELNECKTKLEKTNRQLSHLRSVVKRISDNIENWKKSYSKMHKRVEKTIQLYFALFMSHRGHKGELYIDRKRRSVSIKVSVASQRKSNGTYILTEDLKSLSGGERSYTTLSFMLALGEALQVPFRIFDEFDVFMDEGNRHTAYQIIFDEAKSQRNRQFIFLTPLHLPSVICNGNDLRFITLQPPSRNRWMNIQQQVLDENEYS</sequence>
<reference evidence="15" key="2">
    <citation type="submission" date="2022-01" db="EMBL/GenBank/DDBJ databases">
        <authorList>
            <person name="Hirooka S."/>
            <person name="Miyagishima S.Y."/>
        </authorList>
    </citation>
    <scope>NUCLEOTIDE SEQUENCE</scope>
    <source>
        <strain evidence="15">NBRC 102759</strain>
    </source>
</reference>
<keyword evidence="8 12" id="KW-0175">Coiled coil</keyword>
<feature type="coiled-coil region" evidence="12">
    <location>
        <begin position="744"/>
        <end position="983"/>
    </location>
</feature>
<keyword evidence="6" id="KW-0227">DNA damage</keyword>
<dbReference type="GO" id="GO:0005634">
    <property type="term" value="C:nucleus"/>
    <property type="evidence" value="ECO:0007669"/>
    <property type="project" value="UniProtKB-SubCell"/>
</dbReference>
<comment type="caution">
    <text evidence="15">The sequence shown here is derived from an EMBL/GenBank/DDBJ whole genome shotgun (WGS) entry which is preliminary data.</text>
</comment>
<evidence type="ECO:0000256" key="10">
    <source>
        <dbReference type="ARBA" id="ARBA00023204"/>
    </source>
</evidence>
<dbReference type="EMBL" id="BQMJ01000033">
    <property type="protein sequence ID" value="GJQ12449.1"/>
    <property type="molecule type" value="Genomic_DNA"/>
</dbReference>
<dbReference type="GO" id="GO:0003684">
    <property type="term" value="F:damaged DNA binding"/>
    <property type="evidence" value="ECO:0007669"/>
    <property type="project" value="TreeGrafter"/>
</dbReference>
<keyword evidence="4" id="KW-0158">Chromosome</keyword>
<evidence type="ECO:0000259" key="14">
    <source>
        <dbReference type="Pfam" id="PF13476"/>
    </source>
</evidence>
<dbReference type="GO" id="GO:0003697">
    <property type="term" value="F:single-stranded DNA binding"/>
    <property type="evidence" value="ECO:0007669"/>
    <property type="project" value="TreeGrafter"/>
</dbReference>
<protein>
    <recommendedName>
        <fullName evidence="14">Rad50/SbcC-type AAA domain-containing protein</fullName>
    </recommendedName>
</protein>
<evidence type="ECO:0000256" key="9">
    <source>
        <dbReference type="ARBA" id="ARBA00023172"/>
    </source>
</evidence>
<keyword evidence="5" id="KW-0547">Nucleotide-binding</keyword>
<evidence type="ECO:0000256" key="11">
    <source>
        <dbReference type="ARBA" id="ARBA00023242"/>
    </source>
</evidence>
<accession>A0A9C7PXM2</accession>
<evidence type="ECO:0000313" key="15">
    <source>
        <dbReference type="EMBL" id="GJQ12449.1"/>
    </source>
</evidence>
<evidence type="ECO:0000256" key="5">
    <source>
        <dbReference type="ARBA" id="ARBA00022741"/>
    </source>
</evidence>
<dbReference type="Pfam" id="PF13476">
    <property type="entry name" value="AAA_23"/>
    <property type="match status" value="1"/>
</dbReference>
<evidence type="ECO:0000256" key="3">
    <source>
        <dbReference type="ARBA" id="ARBA00006793"/>
    </source>
</evidence>
<proteinExistence type="inferred from homology"/>
<feature type="coiled-coil region" evidence="12">
    <location>
        <begin position="279"/>
        <end position="534"/>
    </location>
</feature>
<gene>
    <name evidence="15" type="ORF">GpartN1_g4240.t1</name>
</gene>
<feature type="domain" description="Rad50/SbcC-type AAA" evidence="14">
    <location>
        <begin position="105"/>
        <end position="340"/>
    </location>
</feature>
<dbReference type="OrthoDB" id="10072614at2759"/>
<evidence type="ECO:0000256" key="4">
    <source>
        <dbReference type="ARBA" id="ARBA00022454"/>
    </source>
</evidence>
<dbReference type="SUPFAM" id="SSF52540">
    <property type="entry name" value="P-loop containing nucleoside triphosphate hydrolases"/>
    <property type="match status" value="2"/>
</dbReference>
<organism evidence="15 16">
    <name type="scientific">Galdieria partita</name>
    <dbReference type="NCBI Taxonomy" id="83374"/>
    <lineage>
        <taxon>Eukaryota</taxon>
        <taxon>Rhodophyta</taxon>
        <taxon>Bangiophyceae</taxon>
        <taxon>Galdieriales</taxon>
        <taxon>Galdieriaceae</taxon>
        <taxon>Galdieria</taxon>
    </lineage>
</organism>
<keyword evidence="10" id="KW-0234">DNA repair</keyword>
<dbReference type="InterPro" id="IPR027417">
    <property type="entry name" value="P-loop_NTPase"/>
</dbReference>
<keyword evidence="16" id="KW-1185">Reference proteome</keyword>
<reference evidence="15" key="1">
    <citation type="journal article" date="2022" name="Proc. Natl. Acad. Sci. U.S.A.">
        <title>Life cycle and functional genomics of the unicellular red alga Galdieria for elucidating algal and plant evolution and industrial use.</title>
        <authorList>
            <person name="Hirooka S."/>
            <person name="Itabashi T."/>
            <person name="Ichinose T.M."/>
            <person name="Onuma R."/>
            <person name="Fujiwara T."/>
            <person name="Yamashita S."/>
            <person name="Jong L.W."/>
            <person name="Tomita R."/>
            <person name="Iwane A.H."/>
            <person name="Miyagishima S.Y."/>
        </authorList>
    </citation>
    <scope>NUCLEOTIDE SEQUENCE</scope>
    <source>
        <strain evidence="15">NBRC 102759</strain>
    </source>
</reference>
<evidence type="ECO:0000256" key="13">
    <source>
        <dbReference type="SAM" id="MobiDB-lite"/>
    </source>
</evidence>
<feature type="region of interest" description="Disordered" evidence="13">
    <location>
        <begin position="1"/>
        <end position="39"/>
    </location>
</feature>
<dbReference type="Proteomes" id="UP001061958">
    <property type="component" value="Unassembled WGS sequence"/>
</dbReference>
<dbReference type="GO" id="GO:0030915">
    <property type="term" value="C:Smc5-Smc6 complex"/>
    <property type="evidence" value="ECO:0007669"/>
    <property type="project" value="TreeGrafter"/>
</dbReference>
<keyword evidence="11" id="KW-0539">Nucleus</keyword>
<evidence type="ECO:0000256" key="6">
    <source>
        <dbReference type="ARBA" id="ARBA00022763"/>
    </source>
</evidence>
<dbReference type="GO" id="GO:0000724">
    <property type="term" value="P:double-strand break repair via homologous recombination"/>
    <property type="evidence" value="ECO:0007669"/>
    <property type="project" value="TreeGrafter"/>
</dbReference>
<dbReference type="GO" id="GO:0005524">
    <property type="term" value="F:ATP binding"/>
    <property type="evidence" value="ECO:0007669"/>
    <property type="project" value="UniProtKB-KW"/>
</dbReference>
<keyword evidence="7" id="KW-0067">ATP-binding</keyword>